<proteinExistence type="predicted"/>
<evidence type="ECO:0000313" key="2">
    <source>
        <dbReference type="Proteomes" id="UP000231134"/>
    </source>
</evidence>
<organism evidence="1 2">
    <name type="scientific">Hallerella succinigenes</name>
    <dbReference type="NCBI Taxonomy" id="1896222"/>
    <lineage>
        <taxon>Bacteria</taxon>
        <taxon>Pseudomonadati</taxon>
        <taxon>Fibrobacterota</taxon>
        <taxon>Fibrobacteria</taxon>
        <taxon>Fibrobacterales</taxon>
        <taxon>Fibrobacteraceae</taxon>
        <taxon>Hallerella</taxon>
    </lineage>
</organism>
<accession>A0A2M9A845</accession>
<evidence type="ECO:0000313" key="1">
    <source>
        <dbReference type="EMBL" id="PJJ41797.1"/>
    </source>
</evidence>
<keyword evidence="2" id="KW-1185">Reference proteome</keyword>
<dbReference type="EMBL" id="PGEX01000001">
    <property type="protein sequence ID" value="PJJ41797.1"/>
    <property type="molecule type" value="Genomic_DNA"/>
</dbReference>
<reference evidence="1 2" key="1">
    <citation type="submission" date="2017-11" db="EMBL/GenBank/DDBJ databases">
        <title>Animal gut microbial communities from fecal samples from Wisconsin, USA.</title>
        <authorList>
            <person name="Neumann A."/>
        </authorList>
    </citation>
    <scope>NUCLEOTIDE SEQUENCE [LARGE SCALE GENOMIC DNA]</scope>
    <source>
        <strain evidence="1 2">UWS3</strain>
    </source>
</reference>
<gene>
    <name evidence="1" type="ORF">BGX16_1794</name>
</gene>
<dbReference type="Proteomes" id="UP000231134">
    <property type="component" value="Unassembled WGS sequence"/>
</dbReference>
<protein>
    <submittedName>
        <fullName evidence="1">Uncharacterized protein</fullName>
    </submittedName>
</protein>
<name>A0A2M9A845_9BACT</name>
<dbReference type="RefSeq" id="WP_198514961.1">
    <property type="nucleotide sequence ID" value="NZ_PGEX01000001.1"/>
</dbReference>
<sequence>MNEMALDKSHDIFLDGDHICRIGNIAKKVRQAVLCLLKTEEGEAFTNIEHGVPWLEKIAGLPVSHLDVAQRIDGRTINGDFYRWR</sequence>
<comment type="caution">
    <text evidence="1">The sequence shown here is derived from an EMBL/GenBank/DDBJ whole genome shotgun (WGS) entry which is preliminary data.</text>
</comment>
<dbReference type="AlphaFoldDB" id="A0A2M9A845"/>